<evidence type="ECO:0000256" key="1">
    <source>
        <dbReference type="SAM" id="Phobius"/>
    </source>
</evidence>
<evidence type="ECO:0000313" key="3">
    <source>
        <dbReference type="Proteomes" id="UP000199520"/>
    </source>
</evidence>
<sequence length="56" mass="6297">MDFMFLAAAILAGFHGYTFSKWLWKNENVTGAVGVLLLIFMCIGVPIFRIMNNGKQ</sequence>
<dbReference type="AlphaFoldDB" id="A0A1I4NSA9"/>
<protein>
    <submittedName>
        <fullName evidence="2">Uncharacterized protein</fullName>
    </submittedName>
</protein>
<evidence type="ECO:0000313" key="2">
    <source>
        <dbReference type="EMBL" id="SFM18023.1"/>
    </source>
</evidence>
<dbReference type="EMBL" id="FOTS01000051">
    <property type="protein sequence ID" value="SFM18023.1"/>
    <property type="molecule type" value="Genomic_DNA"/>
</dbReference>
<dbReference type="Proteomes" id="UP000199520">
    <property type="component" value="Unassembled WGS sequence"/>
</dbReference>
<reference evidence="3" key="1">
    <citation type="submission" date="2016-10" db="EMBL/GenBank/DDBJ databases">
        <authorList>
            <person name="Varghese N."/>
            <person name="Submissions S."/>
        </authorList>
    </citation>
    <scope>NUCLEOTIDE SEQUENCE [LARGE SCALE GENOMIC DNA]</scope>
    <source>
        <strain evidence="3">DSM 13327</strain>
    </source>
</reference>
<gene>
    <name evidence="2" type="ORF">SAMN04490355_10516</name>
</gene>
<keyword evidence="1" id="KW-1133">Transmembrane helix</keyword>
<dbReference type="STRING" id="1123291.SAMN04490355_10516"/>
<keyword evidence="1" id="KW-0812">Transmembrane</keyword>
<proteinExistence type="predicted"/>
<keyword evidence="3" id="KW-1185">Reference proteome</keyword>
<keyword evidence="1" id="KW-0472">Membrane</keyword>
<organism evidence="2 3">
    <name type="scientific">Pelosinus propionicus DSM 13327</name>
    <dbReference type="NCBI Taxonomy" id="1123291"/>
    <lineage>
        <taxon>Bacteria</taxon>
        <taxon>Bacillati</taxon>
        <taxon>Bacillota</taxon>
        <taxon>Negativicutes</taxon>
        <taxon>Selenomonadales</taxon>
        <taxon>Sporomusaceae</taxon>
        <taxon>Pelosinus</taxon>
    </lineage>
</organism>
<accession>A0A1I4NSA9</accession>
<dbReference type="RefSeq" id="WP_175490638.1">
    <property type="nucleotide sequence ID" value="NZ_FOTS01000051.1"/>
</dbReference>
<feature type="transmembrane region" description="Helical" evidence="1">
    <location>
        <begin position="32"/>
        <end position="51"/>
    </location>
</feature>
<name>A0A1I4NSA9_9FIRM</name>